<evidence type="ECO:0000256" key="1">
    <source>
        <dbReference type="ARBA" id="ARBA00022737"/>
    </source>
</evidence>
<dbReference type="InterPro" id="IPR007111">
    <property type="entry name" value="NACHT_NTPase"/>
</dbReference>
<dbReference type="AlphaFoldDB" id="A0A4Y7TJ73"/>
<dbReference type="InterPro" id="IPR027417">
    <property type="entry name" value="P-loop_NTPase"/>
</dbReference>
<dbReference type="Proteomes" id="UP000298030">
    <property type="component" value="Unassembled WGS sequence"/>
</dbReference>
<dbReference type="PANTHER" id="PTHR10039">
    <property type="entry name" value="AMELOGENIN"/>
    <property type="match status" value="1"/>
</dbReference>
<evidence type="ECO:0000313" key="4">
    <source>
        <dbReference type="Proteomes" id="UP000298030"/>
    </source>
</evidence>
<feature type="domain" description="NACHT" evidence="2">
    <location>
        <begin position="83"/>
        <end position="249"/>
    </location>
</feature>
<dbReference type="STRING" id="71717.A0A4Y7TJ73"/>
<sequence>MAGIVSNLNAGTNYGTFSQVTTHYHAPTTGASDPTIEKLYTHVAAGSMHNSAERVDAPKCHEETRMAVQEDIFSWVSDGAPGQILWLTGPAGAGKSAIMGTVCDKLERTGHLAAAFFFSSFMGTVERKSKRGLVTTLAYQLQQHPDLDDRVGNAILRAVQRDPAIFRMSLREQMERLILRPIRASQAQTSSHSIHRMAVIIDGVDECGEELYHTSDRSKQQDQIEVLSALLYAVRDPAFPFRIIVASRPETWIREFFAHVATGKFTEIFLDNRYHPDDDIRLFFKSKFSELSRRYEYAPATWPREEDIAKLVRDASGQFIYAATVIRWIDTPGRPPQAQLDIVLSLRPLSGSNPFGVLDALYTSILKSSPNPADTVLWLKAAQVLNRSGGGTRYLPSGWTIDRLLESSAGQARVLLDLPSLVYLDKHRSPGSEGYDSFHYGRRLDVPVSVMEKPGWNTSYTFYHKTFLDFLDDSARYGNSFPDADSKRVERWLWGRFAQVLTCKGNSTLHPSVWQMANTNDASVAGGPEVPIEGGFLLTFNRCFLDLFLNYATRITGGVPHGIEEVLLESEPTGWLATSSSINSPHWEDPEVRNCMFILVHRNCRFYHTRCSPCCQRWRKEISESPDYLWKPQNSYSPLTLFLDRFCVQRIEWTAGTKTTRWLSH</sequence>
<dbReference type="InterPro" id="IPR056884">
    <property type="entry name" value="NPHP3-like_N"/>
</dbReference>
<proteinExistence type="predicted"/>
<comment type="caution">
    <text evidence="3">The sequence shown here is derived from an EMBL/GenBank/DDBJ whole genome shotgun (WGS) entry which is preliminary data.</text>
</comment>
<dbReference type="Gene3D" id="3.40.50.300">
    <property type="entry name" value="P-loop containing nucleotide triphosphate hydrolases"/>
    <property type="match status" value="1"/>
</dbReference>
<keyword evidence="1" id="KW-0677">Repeat</keyword>
<accession>A0A4Y7TJ73</accession>
<dbReference type="OrthoDB" id="4760524at2759"/>
<dbReference type="PROSITE" id="PS50837">
    <property type="entry name" value="NACHT"/>
    <property type="match status" value="1"/>
</dbReference>
<dbReference type="EMBL" id="QPFP01000012">
    <property type="protein sequence ID" value="TEB33602.1"/>
    <property type="molecule type" value="Genomic_DNA"/>
</dbReference>
<dbReference type="SUPFAM" id="SSF52540">
    <property type="entry name" value="P-loop containing nucleoside triphosphate hydrolases"/>
    <property type="match status" value="1"/>
</dbReference>
<name>A0A4Y7TJ73_COPMI</name>
<evidence type="ECO:0000259" key="2">
    <source>
        <dbReference type="PROSITE" id="PS50837"/>
    </source>
</evidence>
<protein>
    <recommendedName>
        <fullName evidence="2">NACHT domain-containing protein</fullName>
    </recommendedName>
</protein>
<gene>
    <name evidence="3" type="ORF">FA13DRAFT_1812727</name>
</gene>
<evidence type="ECO:0000313" key="3">
    <source>
        <dbReference type="EMBL" id="TEB33602.1"/>
    </source>
</evidence>
<organism evidence="3 4">
    <name type="scientific">Coprinellus micaceus</name>
    <name type="common">Glistening ink-cap mushroom</name>
    <name type="synonym">Coprinus micaceus</name>
    <dbReference type="NCBI Taxonomy" id="71717"/>
    <lineage>
        <taxon>Eukaryota</taxon>
        <taxon>Fungi</taxon>
        <taxon>Dikarya</taxon>
        <taxon>Basidiomycota</taxon>
        <taxon>Agaricomycotina</taxon>
        <taxon>Agaricomycetes</taxon>
        <taxon>Agaricomycetidae</taxon>
        <taxon>Agaricales</taxon>
        <taxon>Agaricineae</taxon>
        <taxon>Psathyrellaceae</taxon>
        <taxon>Coprinellus</taxon>
    </lineage>
</organism>
<dbReference type="Pfam" id="PF24883">
    <property type="entry name" value="NPHP3_N"/>
    <property type="match status" value="1"/>
</dbReference>
<reference evidence="3 4" key="1">
    <citation type="journal article" date="2019" name="Nat. Ecol. Evol.">
        <title>Megaphylogeny resolves global patterns of mushroom evolution.</title>
        <authorList>
            <person name="Varga T."/>
            <person name="Krizsan K."/>
            <person name="Foldi C."/>
            <person name="Dima B."/>
            <person name="Sanchez-Garcia M."/>
            <person name="Sanchez-Ramirez S."/>
            <person name="Szollosi G.J."/>
            <person name="Szarkandi J.G."/>
            <person name="Papp V."/>
            <person name="Albert L."/>
            <person name="Andreopoulos W."/>
            <person name="Angelini C."/>
            <person name="Antonin V."/>
            <person name="Barry K.W."/>
            <person name="Bougher N.L."/>
            <person name="Buchanan P."/>
            <person name="Buyck B."/>
            <person name="Bense V."/>
            <person name="Catcheside P."/>
            <person name="Chovatia M."/>
            <person name="Cooper J."/>
            <person name="Damon W."/>
            <person name="Desjardin D."/>
            <person name="Finy P."/>
            <person name="Geml J."/>
            <person name="Haridas S."/>
            <person name="Hughes K."/>
            <person name="Justo A."/>
            <person name="Karasinski D."/>
            <person name="Kautmanova I."/>
            <person name="Kiss B."/>
            <person name="Kocsube S."/>
            <person name="Kotiranta H."/>
            <person name="LaButti K.M."/>
            <person name="Lechner B.E."/>
            <person name="Liimatainen K."/>
            <person name="Lipzen A."/>
            <person name="Lukacs Z."/>
            <person name="Mihaltcheva S."/>
            <person name="Morgado L.N."/>
            <person name="Niskanen T."/>
            <person name="Noordeloos M.E."/>
            <person name="Ohm R.A."/>
            <person name="Ortiz-Santana B."/>
            <person name="Ovrebo C."/>
            <person name="Racz N."/>
            <person name="Riley R."/>
            <person name="Savchenko A."/>
            <person name="Shiryaev A."/>
            <person name="Soop K."/>
            <person name="Spirin V."/>
            <person name="Szebenyi C."/>
            <person name="Tomsovsky M."/>
            <person name="Tulloss R.E."/>
            <person name="Uehling J."/>
            <person name="Grigoriev I.V."/>
            <person name="Vagvolgyi C."/>
            <person name="Papp T."/>
            <person name="Martin F.M."/>
            <person name="Miettinen O."/>
            <person name="Hibbett D.S."/>
            <person name="Nagy L.G."/>
        </authorList>
    </citation>
    <scope>NUCLEOTIDE SEQUENCE [LARGE SCALE GENOMIC DNA]</scope>
    <source>
        <strain evidence="3 4">FP101781</strain>
    </source>
</reference>
<keyword evidence="4" id="KW-1185">Reference proteome</keyword>